<keyword evidence="1" id="KW-0732">Signal</keyword>
<feature type="signal peptide" evidence="1">
    <location>
        <begin position="1"/>
        <end position="37"/>
    </location>
</feature>
<accession>A0A5B0M6B3</accession>
<dbReference type="EMBL" id="VSWC01000170">
    <property type="protein sequence ID" value="KAA1072081.1"/>
    <property type="molecule type" value="Genomic_DNA"/>
</dbReference>
<evidence type="ECO:0000313" key="3">
    <source>
        <dbReference type="Proteomes" id="UP000324748"/>
    </source>
</evidence>
<dbReference type="AlphaFoldDB" id="A0A5B0M6B3"/>
<name>A0A5B0M6B3_PUCGR</name>
<protein>
    <submittedName>
        <fullName evidence="2">Uncharacterized protein</fullName>
    </submittedName>
</protein>
<proteinExistence type="predicted"/>
<dbReference type="OrthoDB" id="2513713at2759"/>
<evidence type="ECO:0000256" key="1">
    <source>
        <dbReference type="SAM" id="SignalP"/>
    </source>
</evidence>
<comment type="caution">
    <text evidence="2">The sequence shown here is derived from an EMBL/GenBank/DDBJ whole genome shotgun (WGS) entry which is preliminary data.</text>
</comment>
<organism evidence="2 3">
    <name type="scientific">Puccinia graminis f. sp. tritici</name>
    <dbReference type="NCBI Taxonomy" id="56615"/>
    <lineage>
        <taxon>Eukaryota</taxon>
        <taxon>Fungi</taxon>
        <taxon>Dikarya</taxon>
        <taxon>Basidiomycota</taxon>
        <taxon>Pucciniomycotina</taxon>
        <taxon>Pucciniomycetes</taxon>
        <taxon>Pucciniales</taxon>
        <taxon>Pucciniaceae</taxon>
        <taxon>Puccinia</taxon>
    </lineage>
</organism>
<feature type="chain" id="PRO_5023008172" evidence="1">
    <location>
        <begin position="38"/>
        <end position="138"/>
    </location>
</feature>
<keyword evidence="3" id="KW-1185">Reference proteome</keyword>
<sequence length="138" mass="14999">MNWIFICCQKIQQFSKMHFYKSIVLFLLTAMVENIVASGPPPPPSSSGNGVQPRTDQVCQKVGGAQYCMTGVEQGRDKTQLIEAFVPQPGGKCTQRANLKLSGCCDVRKFTILSQTGDGSQFAIKAINLNSACKPVPK</sequence>
<gene>
    <name evidence="2" type="ORF">PGT21_027460</name>
</gene>
<dbReference type="Proteomes" id="UP000324748">
    <property type="component" value="Unassembled WGS sequence"/>
</dbReference>
<reference evidence="2 3" key="1">
    <citation type="submission" date="2019-05" db="EMBL/GenBank/DDBJ databases">
        <title>Emergence of the Ug99 lineage of the wheat stem rust pathogen through somatic hybridization.</title>
        <authorList>
            <person name="Li F."/>
            <person name="Upadhyaya N.M."/>
            <person name="Sperschneider J."/>
            <person name="Matny O."/>
            <person name="Nguyen-Phuc H."/>
            <person name="Mago R."/>
            <person name="Raley C."/>
            <person name="Miller M.E."/>
            <person name="Silverstein K.A.T."/>
            <person name="Henningsen E."/>
            <person name="Hirsch C.D."/>
            <person name="Visser B."/>
            <person name="Pretorius Z.A."/>
            <person name="Steffenson B.J."/>
            <person name="Schwessinger B."/>
            <person name="Dodds P.N."/>
            <person name="Figueroa M."/>
        </authorList>
    </citation>
    <scope>NUCLEOTIDE SEQUENCE [LARGE SCALE GENOMIC DNA]</scope>
    <source>
        <strain evidence="2">21-0</strain>
    </source>
</reference>
<evidence type="ECO:0000313" key="2">
    <source>
        <dbReference type="EMBL" id="KAA1072081.1"/>
    </source>
</evidence>